<evidence type="ECO:0000313" key="2">
    <source>
        <dbReference type="EMBL" id="EDP42209.1"/>
    </source>
</evidence>
<dbReference type="GeneID" id="5853730"/>
<accession>A8Q9C8</accession>
<proteinExistence type="predicted"/>
<dbReference type="PANTHER" id="PTHR10367:SF17">
    <property type="entry name" value="MRNA-CAPPING ENZYME"/>
    <property type="match status" value="1"/>
</dbReference>
<dbReference type="InterPro" id="IPR051029">
    <property type="entry name" value="mRNA_Capping_Enz/RNA_Phosphat"/>
</dbReference>
<dbReference type="EMBL" id="AAYY01000013">
    <property type="protein sequence ID" value="EDP42209.1"/>
    <property type="molecule type" value="Genomic_DNA"/>
</dbReference>
<dbReference type="Pfam" id="PF03919">
    <property type="entry name" value="mRNA_cap_C"/>
    <property type="match status" value="1"/>
</dbReference>
<dbReference type="GO" id="GO:0004484">
    <property type="term" value="F:mRNA guanylyltransferase activity"/>
    <property type="evidence" value="ECO:0007669"/>
    <property type="project" value="TreeGrafter"/>
</dbReference>
<dbReference type="GO" id="GO:0006370">
    <property type="term" value="P:7-methylguanosine mRNA capping"/>
    <property type="evidence" value="ECO:0007669"/>
    <property type="project" value="TreeGrafter"/>
</dbReference>
<dbReference type="KEGG" id="mgl:MGL_3458"/>
<dbReference type="STRING" id="425265.A8Q9C8"/>
<dbReference type="OrthoDB" id="200924at2759"/>
<dbReference type="InterPro" id="IPR013846">
    <property type="entry name" value="mRNA_cap_enzyme_C"/>
</dbReference>
<evidence type="ECO:0000259" key="1">
    <source>
        <dbReference type="Pfam" id="PF03919"/>
    </source>
</evidence>
<dbReference type="SUPFAM" id="SSF50249">
    <property type="entry name" value="Nucleic acid-binding proteins"/>
    <property type="match status" value="1"/>
</dbReference>
<dbReference type="Gene3D" id="2.40.50.140">
    <property type="entry name" value="Nucleic acid-binding proteins"/>
    <property type="match status" value="1"/>
</dbReference>
<sequence length="197" mass="22686">MQQSPRCTDGLIFTCLSSRYSFGTNVKILKWKPSQSLTVDFLIRVRPEVYEGIGSKRRAEAANEKPVFELYARTNDDSHVYFDDMRLNDDEWARWMQFGNALDGRIVECAPFLVSSGTGISHTSWRPVRLRDDKIVANHQSVVTSTLESIHHGVSEEKLSDSAPSVAENWFNPNRWARRVQFEKNQSRVFSDLHLYS</sequence>
<protein>
    <recommendedName>
        <fullName evidence="1">mRNA capping enzyme C-terminal domain-containing protein</fullName>
    </recommendedName>
</protein>
<gene>
    <name evidence="2" type="ORF">MGL_3458</name>
</gene>
<comment type="caution">
    <text evidence="2">The sequence shown here is derived from an EMBL/GenBank/DDBJ whole genome shotgun (WGS) entry which is preliminary data.</text>
</comment>
<keyword evidence="3" id="KW-1185">Reference proteome</keyword>
<organism evidence="2 3">
    <name type="scientific">Malassezia globosa (strain ATCC MYA-4612 / CBS 7966)</name>
    <name type="common">Dandruff-associated fungus</name>
    <dbReference type="NCBI Taxonomy" id="425265"/>
    <lineage>
        <taxon>Eukaryota</taxon>
        <taxon>Fungi</taxon>
        <taxon>Dikarya</taxon>
        <taxon>Basidiomycota</taxon>
        <taxon>Ustilaginomycotina</taxon>
        <taxon>Malasseziomycetes</taxon>
        <taxon>Malasseziales</taxon>
        <taxon>Malasseziaceae</taxon>
        <taxon>Malassezia</taxon>
    </lineage>
</organism>
<dbReference type="InParanoid" id="A8Q9C8"/>
<dbReference type="VEuPathDB" id="FungiDB:MGL_3458"/>
<name>A8Q9C8_MALGO</name>
<dbReference type="Gene3D" id="3.30.470.30">
    <property type="entry name" value="DNA ligase/mRNA capping enzyme"/>
    <property type="match status" value="1"/>
</dbReference>
<dbReference type="PANTHER" id="PTHR10367">
    <property type="entry name" value="MRNA-CAPPING ENZYME"/>
    <property type="match status" value="1"/>
</dbReference>
<dbReference type="AlphaFoldDB" id="A8Q9C8"/>
<dbReference type="InterPro" id="IPR012340">
    <property type="entry name" value="NA-bd_OB-fold"/>
</dbReference>
<dbReference type="Proteomes" id="UP000008837">
    <property type="component" value="Unassembled WGS sequence"/>
</dbReference>
<evidence type="ECO:0000313" key="3">
    <source>
        <dbReference type="Proteomes" id="UP000008837"/>
    </source>
</evidence>
<reference evidence="2 3" key="1">
    <citation type="journal article" date="2007" name="Proc. Natl. Acad. Sci. U.S.A.">
        <title>Dandruff-associated Malassezia genomes reveal convergent and divergent virulence traits shared with plant and human fungal pathogens.</title>
        <authorList>
            <person name="Xu J."/>
            <person name="Saunders C.W."/>
            <person name="Hu P."/>
            <person name="Grant R.A."/>
            <person name="Boekhout T."/>
            <person name="Kuramae E.E."/>
            <person name="Kronstad J.W."/>
            <person name="Deangelis Y.M."/>
            <person name="Reeder N.L."/>
            <person name="Johnstone K.R."/>
            <person name="Leland M."/>
            <person name="Fieno A.M."/>
            <person name="Begley W.M."/>
            <person name="Sun Y."/>
            <person name="Lacey M.P."/>
            <person name="Chaudhary T."/>
            <person name="Keough T."/>
            <person name="Chu L."/>
            <person name="Sears R."/>
            <person name="Yuan B."/>
            <person name="Dawson T.L.Jr."/>
        </authorList>
    </citation>
    <scope>NUCLEOTIDE SEQUENCE [LARGE SCALE GENOMIC DNA]</scope>
    <source>
        <strain evidence="3">ATCC MYA-4612 / CBS 7966</strain>
    </source>
</reference>
<dbReference type="RefSeq" id="XP_001729423.1">
    <property type="nucleotide sequence ID" value="XM_001729371.1"/>
</dbReference>
<feature type="domain" description="mRNA capping enzyme C-terminal" evidence="1">
    <location>
        <begin position="38"/>
        <end position="159"/>
    </location>
</feature>